<comment type="caution">
    <text evidence="7">The sequence shown here is derived from an EMBL/GenBank/DDBJ whole genome shotgun (WGS) entry which is preliminary data.</text>
</comment>
<dbReference type="PIRSF" id="PIRSF005426">
    <property type="entry name" value="Frp"/>
    <property type="match status" value="1"/>
</dbReference>
<protein>
    <submittedName>
        <fullName evidence="7">NADPH-dependent oxidoreductase</fullName>
    </submittedName>
</protein>
<keyword evidence="4 5" id="KW-0560">Oxidoreductase</keyword>
<evidence type="ECO:0000256" key="1">
    <source>
        <dbReference type="ARBA" id="ARBA00008366"/>
    </source>
</evidence>
<evidence type="ECO:0000313" key="8">
    <source>
        <dbReference type="Proteomes" id="UP000242263"/>
    </source>
</evidence>
<reference evidence="7 8" key="1">
    <citation type="submission" date="2017-12" db="EMBL/GenBank/DDBJ databases">
        <title>Phylogenetic diversity of female urinary microbiome.</title>
        <authorList>
            <person name="Thomas-White K."/>
            <person name="Wolfe A.J."/>
        </authorList>
    </citation>
    <scope>NUCLEOTIDE SEQUENCE [LARGE SCALE GENOMIC DNA]</scope>
    <source>
        <strain evidence="7 8">UMB0064</strain>
    </source>
</reference>
<dbReference type="Proteomes" id="UP000242263">
    <property type="component" value="Unassembled WGS sequence"/>
</dbReference>
<dbReference type="AlphaFoldDB" id="A0A2I1M869"/>
<organism evidence="7 8">
    <name type="scientific">Alloscardovia omnicolens</name>
    <dbReference type="NCBI Taxonomy" id="419015"/>
    <lineage>
        <taxon>Bacteria</taxon>
        <taxon>Bacillati</taxon>
        <taxon>Actinomycetota</taxon>
        <taxon>Actinomycetes</taxon>
        <taxon>Bifidobacteriales</taxon>
        <taxon>Bifidobacteriaceae</taxon>
        <taxon>Alloscardovia</taxon>
    </lineage>
</organism>
<gene>
    <name evidence="7" type="ORF">CYJ32_02565</name>
</gene>
<dbReference type="InterPro" id="IPR016446">
    <property type="entry name" value="Flavin_OxRdtase_Frp"/>
</dbReference>
<proteinExistence type="inferred from homology"/>
<evidence type="ECO:0000256" key="4">
    <source>
        <dbReference type="ARBA" id="ARBA00023002"/>
    </source>
</evidence>
<dbReference type="Pfam" id="PF00881">
    <property type="entry name" value="Nitroreductase"/>
    <property type="match status" value="1"/>
</dbReference>
<dbReference type="PANTHER" id="PTHR43425">
    <property type="entry name" value="OXYGEN-INSENSITIVE NADPH NITROREDUCTASE"/>
    <property type="match status" value="1"/>
</dbReference>
<evidence type="ECO:0000259" key="6">
    <source>
        <dbReference type="Pfam" id="PF00881"/>
    </source>
</evidence>
<keyword evidence="2 5" id="KW-0285">Flavoprotein</keyword>
<evidence type="ECO:0000256" key="3">
    <source>
        <dbReference type="ARBA" id="ARBA00022643"/>
    </source>
</evidence>
<dbReference type="SUPFAM" id="SSF55469">
    <property type="entry name" value="FMN-dependent nitroreductase-like"/>
    <property type="match status" value="1"/>
</dbReference>
<dbReference type="GO" id="GO:0016491">
    <property type="term" value="F:oxidoreductase activity"/>
    <property type="evidence" value="ECO:0007669"/>
    <property type="project" value="UniProtKB-UniRule"/>
</dbReference>
<dbReference type="EMBL" id="PKGU01000001">
    <property type="protein sequence ID" value="PKZ16320.1"/>
    <property type="molecule type" value="Genomic_DNA"/>
</dbReference>
<name>A0A2I1M869_9BIFI</name>
<sequence length="262" mass="29383">MRIMAIVHNPTVDTLLTRRTIRAFEDTPISEDERETLERAAQQAATSQYFNAWSAIRISDKVVAQRLAEIGNQPYIAQAPLLYIFIIDDHRNLRIAREAGVAEDTITLDSDYTFTQGQNDAVLALHAMETAAESLGLGAVILGSILNDQQAVIDLLDLPERTFPVLGLAIGRPSQQPQIKPRMDRSLQFFENRYPADSEIESMTEALHDFDEEVKKYYDLRNPNTPVMAFTEHIASQAADTGRLTRAFGKPAREQGFTGRSF</sequence>
<keyword evidence="5" id="KW-0521">NADP</keyword>
<keyword evidence="3 5" id="KW-0288">FMN</keyword>
<accession>A0A2I1M869</accession>
<dbReference type="InterPro" id="IPR029479">
    <property type="entry name" value="Nitroreductase"/>
</dbReference>
<dbReference type="PANTHER" id="PTHR43425:SF2">
    <property type="entry name" value="OXYGEN-INSENSITIVE NADPH NITROREDUCTASE"/>
    <property type="match status" value="1"/>
</dbReference>
<evidence type="ECO:0000313" key="7">
    <source>
        <dbReference type="EMBL" id="PKZ16320.1"/>
    </source>
</evidence>
<comment type="similarity">
    <text evidence="1 5">Belongs to the flavin oxidoreductase frp family.</text>
</comment>
<evidence type="ECO:0000256" key="5">
    <source>
        <dbReference type="PIRNR" id="PIRNR005426"/>
    </source>
</evidence>
<dbReference type="InterPro" id="IPR000415">
    <property type="entry name" value="Nitroreductase-like"/>
</dbReference>
<evidence type="ECO:0000256" key="2">
    <source>
        <dbReference type="ARBA" id="ARBA00022630"/>
    </source>
</evidence>
<feature type="domain" description="Nitroreductase" evidence="6">
    <location>
        <begin position="16"/>
        <end position="172"/>
    </location>
</feature>
<dbReference type="Gene3D" id="3.40.109.10">
    <property type="entry name" value="NADH Oxidase"/>
    <property type="match status" value="1"/>
</dbReference>